<dbReference type="PANTHER" id="PTHR43619">
    <property type="entry name" value="S-ADENOSYL-L-METHIONINE-DEPENDENT METHYLTRANSFERASE YKTD-RELATED"/>
    <property type="match status" value="1"/>
</dbReference>
<dbReference type="RefSeq" id="WP_021711348.1">
    <property type="nucleotide sequence ID" value="NZ_BAOB01000033.1"/>
</dbReference>
<evidence type="ECO:0000256" key="1">
    <source>
        <dbReference type="ARBA" id="ARBA00022603"/>
    </source>
</evidence>
<dbReference type="InterPro" id="IPR007213">
    <property type="entry name" value="Ppm1/Ppm2/Tcmp"/>
</dbReference>
<sequence length="262" mass="30666">MSLHQVPSHLLKPLLLRSRESLVDNGLVYDPIAAKACFHCEMAADCLHGDVEQKQLLHATLTKLCDQRVNQFLQQNPYGLIINVGAGLDTRFYRLDNGCCHWIELDISEHLLWRQRLFHRNERYEHYCGSTHDMSWLERLPHSINVPVLILCETALLDCTQPQVIEFIQVLSRHFTSAELCMVLAGDLTESKLGQKLGSDRYAHGLERPTKQLLTWFPWVQWIHVLSPIDSCCLRWKMWQRWLKKIPLLKYRLTPVLVHIKW</sequence>
<dbReference type="AlphaFoldDB" id="U3ACE3"/>
<proteinExistence type="predicted"/>
<name>U3ACE3_9VIBR</name>
<dbReference type="STRING" id="1219077.VAZ01S_082_00100"/>
<dbReference type="InterPro" id="IPR016874">
    <property type="entry name" value="TcmP-like"/>
</dbReference>
<comment type="caution">
    <text evidence="3">The sequence shown here is derived from an EMBL/GenBank/DDBJ whole genome shotgun (WGS) entry which is preliminary data.</text>
</comment>
<dbReference type="PANTHER" id="PTHR43619:SF2">
    <property type="entry name" value="S-ADENOSYL-L-METHIONINE-DEPENDENT METHYLTRANSFERASES SUPERFAMILY PROTEIN"/>
    <property type="match status" value="1"/>
</dbReference>
<dbReference type="Proteomes" id="UP000016567">
    <property type="component" value="Unassembled WGS sequence"/>
</dbReference>
<evidence type="ECO:0000313" key="4">
    <source>
        <dbReference type="Proteomes" id="UP000016567"/>
    </source>
</evidence>
<dbReference type="InterPro" id="IPR029063">
    <property type="entry name" value="SAM-dependent_MTases_sf"/>
</dbReference>
<dbReference type="eggNOG" id="COG3315">
    <property type="taxonomic scope" value="Bacteria"/>
</dbReference>
<gene>
    <name evidence="3" type="ORF">VAZ01S_082_00100</name>
</gene>
<keyword evidence="1" id="KW-0489">Methyltransferase</keyword>
<evidence type="ECO:0000256" key="2">
    <source>
        <dbReference type="ARBA" id="ARBA00022679"/>
    </source>
</evidence>
<keyword evidence="4" id="KW-1185">Reference proteome</keyword>
<dbReference type="EMBL" id="BATL01000082">
    <property type="protein sequence ID" value="GAD77611.1"/>
    <property type="molecule type" value="Genomic_DNA"/>
</dbReference>
<dbReference type="Gene3D" id="3.40.50.150">
    <property type="entry name" value="Vaccinia Virus protein VP39"/>
    <property type="match status" value="1"/>
</dbReference>
<evidence type="ECO:0000313" key="3">
    <source>
        <dbReference type="EMBL" id="GAD77611.1"/>
    </source>
</evidence>
<dbReference type="GO" id="GO:0008168">
    <property type="term" value="F:methyltransferase activity"/>
    <property type="evidence" value="ECO:0007669"/>
    <property type="project" value="UniProtKB-KW"/>
</dbReference>
<dbReference type="SUPFAM" id="SSF53335">
    <property type="entry name" value="S-adenosyl-L-methionine-dependent methyltransferases"/>
    <property type="match status" value="1"/>
</dbReference>
<protein>
    <recommendedName>
        <fullName evidence="5">Methyltransferase</fullName>
    </recommendedName>
</protein>
<dbReference type="PIRSF" id="PIRSF028177">
    <property type="entry name" value="Polyketide_synth_Omtfrase_TcmP"/>
    <property type="match status" value="1"/>
</dbReference>
<organism evidence="3 4">
    <name type="scientific">Vibrio azureus NBRC 104587</name>
    <dbReference type="NCBI Taxonomy" id="1219077"/>
    <lineage>
        <taxon>Bacteria</taxon>
        <taxon>Pseudomonadati</taxon>
        <taxon>Pseudomonadota</taxon>
        <taxon>Gammaproteobacteria</taxon>
        <taxon>Vibrionales</taxon>
        <taxon>Vibrionaceae</taxon>
        <taxon>Vibrio</taxon>
    </lineage>
</organism>
<keyword evidence="2" id="KW-0808">Transferase</keyword>
<dbReference type="Pfam" id="PF04072">
    <property type="entry name" value="LCM"/>
    <property type="match status" value="1"/>
</dbReference>
<dbReference type="GO" id="GO:0032259">
    <property type="term" value="P:methylation"/>
    <property type="evidence" value="ECO:0007669"/>
    <property type="project" value="UniProtKB-KW"/>
</dbReference>
<accession>U3ACE3</accession>
<evidence type="ECO:0008006" key="5">
    <source>
        <dbReference type="Google" id="ProtNLM"/>
    </source>
</evidence>
<reference evidence="3 4" key="1">
    <citation type="submission" date="2013-09" db="EMBL/GenBank/DDBJ databases">
        <title>Whole genome shotgun sequence of Vibrio azureus NBRC 104587.</title>
        <authorList>
            <person name="Isaki S."/>
            <person name="Hosoyama A."/>
            <person name="Numata M."/>
            <person name="Hashimoto M."/>
            <person name="Hosoyama Y."/>
            <person name="Tsuchikane K."/>
            <person name="Noguchi M."/>
            <person name="Hirakata S."/>
            <person name="Ichikawa N."/>
            <person name="Ohji S."/>
            <person name="Yamazoe A."/>
            <person name="Fujita N."/>
        </authorList>
    </citation>
    <scope>NUCLEOTIDE SEQUENCE [LARGE SCALE GENOMIC DNA]</scope>
    <source>
        <strain evidence="3 4">NBRC 104587</strain>
    </source>
</reference>
<dbReference type="OrthoDB" id="9800233at2"/>